<dbReference type="OrthoDB" id="977074at2759"/>
<dbReference type="GO" id="GO:0009741">
    <property type="term" value="P:response to brassinosteroid"/>
    <property type="evidence" value="ECO:0007669"/>
    <property type="project" value="EnsemblPlants"/>
</dbReference>
<organism evidence="4">
    <name type="scientific">Arabidopsis lyrata subsp. lyrata</name>
    <name type="common">Lyre-leaved rock-cress</name>
    <dbReference type="NCBI Taxonomy" id="81972"/>
    <lineage>
        <taxon>Eukaryota</taxon>
        <taxon>Viridiplantae</taxon>
        <taxon>Streptophyta</taxon>
        <taxon>Embryophyta</taxon>
        <taxon>Tracheophyta</taxon>
        <taxon>Spermatophyta</taxon>
        <taxon>Magnoliopsida</taxon>
        <taxon>eudicotyledons</taxon>
        <taxon>Gunneridae</taxon>
        <taxon>Pentapetalae</taxon>
        <taxon>rosids</taxon>
        <taxon>malvids</taxon>
        <taxon>Brassicales</taxon>
        <taxon>Brassicaceae</taxon>
        <taxon>Camelineae</taxon>
        <taxon>Arabidopsis</taxon>
    </lineage>
</organism>
<evidence type="ECO:0000256" key="1">
    <source>
        <dbReference type="SAM" id="MobiDB-lite"/>
    </source>
</evidence>
<feature type="chain" id="PRO_5003101837" evidence="2">
    <location>
        <begin position="27"/>
        <end position="105"/>
    </location>
</feature>
<dbReference type="EMBL" id="GL348716">
    <property type="protein sequence ID" value="EFH56136.1"/>
    <property type="molecule type" value="Genomic_DNA"/>
</dbReference>
<evidence type="ECO:0000313" key="4">
    <source>
        <dbReference type="Proteomes" id="UP000008694"/>
    </source>
</evidence>
<dbReference type="GO" id="GO:0009751">
    <property type="term" value="P:response to salicylic acid"/>
    <property type="evidence" value="ECO:0007669"/>
    <property type="project" value="EnsemblPlants"/>
</dbReference>
<keyword evidence="4" id="KW-1185">Reference proteome</keyword>
<sequence length="105" mass="11417">MDARKIKFDVILLSFLLISGIPSNLGMSKSMRGNTRSESEAFQGGNFPGMKIRKLMATNMEVDYSSDYYDGGSSSSSSTSPSPPVPDYDDIYRRQGDVPSPGIGH</sequence>
<dbReference type="eggNOG" id="ENOG502R1PC">
    <property type="taxonomic scope" value="Eukaryota"/>
</dbReference>
<dbReference type="STRING" id="81972.D7LF52"/>
<evidence type="ECO:0000313" key="3">
    <source>
        <dbReference type="EMBL" id="EFH56136.1"/>
    </source>
</evidence>
<dbReference type="HOGENOM" id="CLU_2281408_0_0_1"/>
<proteinExistence type="predicted"/>
<feature type="signal peptide" evidence="2">
    <location>
        <begin position="1"/>
        <end position="26"/>
    </location>
</feature>
<gene>
    <name evidence="3" type="ORF">ARALYDRAFT_483109</name>
</gene>
<dbReference type="AlphaFoldDB" id="D7LF52"/>
<protein>
    <submittedName>
        <fullName evidence="3">Uncharacterized protein</fullName>
    </submittedName>
</protein>
<reference evidence="4" key="1">
    <citation type="journal article" date="2011" name="Nat. Genet.">
        <title>The Arabidopsis lyrata genome sequence and the basis of rapid genome size change.</title>
        <authorList>
            <person name="Hu T.T."/>
            <person name="Pattyn P."/>
            <person name="Bakker E.G."/>
            <person name="Cao J."/>
            <person name="Cheng J.-F."/>
            <person name="Clark R.M."/>
            <person name="Fahlgren N."/>
            <person name="Fawcett J.A."/>
            <person name="Grimwood J."/>
            <person name="Gundlach H."/>
            <person name="Haberer G."/>
            <person name="Hollister J.D."/>
            <person name="Ossowski S."/>
            <person name="Ottilar R.P."/>
            <person name="Salamov A.A."/>
            <person name="Schneeberger K."/>
            <person name="Spannagl M."/>
            <person name="Wang X."/>
            <person name="Yang L."/>
            <person name="Nasrallah M.E."/>
            <person name="Bergelson J."/>
            <person name="Carrington J.C."/>
            <person name="Gaut B.S."/>
            <person name="Schmutz J."/>
            <person name="Mayer K.F.X."/>
            <person name="Van de Peer Y."/>
            <person name="Grigoriev I.V."/>
            <person name="Nordborg M."/>
            <person name="Weigel D."/>
            <person name="Guo Y.-L."/>
        </authorList>
    </citation>
    <scope>NUCLEOTIDE SEQUENCE [LARGE SCALE GENOMIC DNA]</scope>
    <source>
        <strain evidence="4">cv. MN47</strain>
    </source>
</reference>
<dbReference type="GO" id="GO:0009737">
    <property type="term" value="P:response to abscisic acid"/>
    <property type="evidence" value="ECO:0007669"/>
    <property type="project" value="EnsemblPlants"/>
</dbReference>
<keyword evidence="2" id="KW-0732">Signal</keyword>
<dbReference type="Proteomes" id="UP000008694">
    <property type="component" value="Unassembled WGS sequence"/>
</dbReference>
<accession>D7LF52</accession>
<evidence type="ECO:0000256" key="2">
    <source>
        <dbReference type="SAM" id="SignalP"/>
    </source>
</evidence>
<feature type="region of interest" description="Disordered" evidence="1">
    <location>
        <begin position="67"/>
        <end position="105"/>
    </location>
</feature>
<dbReference type="Gramene" id="fgenesh2_kg.4__2169__AT2G40530.1">
    <property type="protein sequence ID" value="fgenesh2_kg.4__2169__AT2G40530.1"/>
    <property type="gene ID" value="fgenesh2_kg.4__2169__AT2G40530.1"/>
</dbReference>
<name>D7LF52_ARALL</name>
<feature type="compositionally biased region" description="Low complexity" evidence="1">
    <location>
        <begin position="67"/>
        <end position="80"/>
    </location>
</feature>